<evidence type="ECO:0000259" key="6">
    <source>
        <dbReference type="Pfam" id="PF07522"/>
    </source>
</evidence>
<proteinExistence type="inferred from homology"/>
<dbReference type="GO" id="GO:0005634">
    <property type="term" value="C:nucleus"/>
    <property type="evidence" value="ECO:0007669"/>
    <property type="project" value="UniProtKB-SubCell"/>
</dbReference>
<dbReference type="EMBL" id="JALLAZ020001238">
    <property type="protein sequence ID" value="KAL3778138.1"/>
    <property type="molecule type" value="Genomic_DNA"/>
</dbReference>
<gene>
    <name evidence="7" type="ORF">ACHAW5_003146</name>
</gene>
<comment type="subcellular location">
    <subcellularLocation>
        <location evidence="1">Nucleus</location>
    </subcellularLocation>
</comment>
<evidence type="ECO:0000313" key="7">
    <source>
        <dbReference type="EMBL" id="KAL3778138.1"/>
    </source>
</evidence>
<evidence type="ECO:0000256" key="3">
    <source>
        <dbReference type="ARBA" id="ARBA00022763"/>
    </source>
</evidence>
<dbReference type="InterPro" id="IPR036866">
    <property type="entry name" value="RibonucZ/Hydroxyglut_hydro"/>
</dbReference>
<dbReference type="Gene3D" id="3.40.50.12650">
    <property type="match status" value="1"/>
</dbReference>
<dbReference type="Gene3D" id="3.60.15.10">
    <property type="entry name" value="Ribonuclease Z/Hydroxyacylglutathione hydrolase-like"/>
    <property type="match status" value="1"/>
</dbReference>
<sequence length="393" mass="44649">MSRQIRPGAHYGGISKGWNDGIIYCSVPTAYLVNQQLGVDKKYLHPLPMNTPTVIASKGKPVTVTLLDANHCPGAVLFLFEVGSRSILHVGDFRWDREMMMQAPQLRAFGNSSPRLDEIFLDTTYCDEKYTLPTQEDAISAAIEVATKEMEISKREKSMKTLFLFGSYTIGKEKIYMSVAESLKLKVYVDSRRYRILSQLFTKERMRLFTTNKSDTNLWVVPLGSVNFKQMNDYMEEGNKNKVFTQPYGRVVGFRPTGWTYSAEDKKQRKLPCARSKPEKNLITSKTSGRFSVHGVPYSEHSSFPQMNDYMEEGNKNKVFTQPYGRVVGLTPPRIRSSVNCLVPDRSRRKISSQELVDCLACLKPLRIIPTVSVSKSEEQVELLLNKLHGKNT</sequence>
<keyword evidence="3" id="KW-0227">DNA damage</keyword>
<comment type="similarity">
    <text evidence="2">Belongs to the DNA repair metallo-beta-lactamase (DRMBL) family.</text>
</comment>
<evidence type="ECO:0000256" key="2">
    <source>
        <dbReference type="ARBA" id="ARBA00010304"/>
    </source>
</evidence>
<name>A0ABD3NQB0_9STRA</name>
<dbReference type="Proteomes" id="UP001530315">
    <property type="component" value="Unassembled WGS sequence"/>
</dbReference>
<dbReference type="PANTHER" id="PTHR23240:SF35">
    <property type="entry name" value="DNA REPAIR METALLO-BETA-LACTAMASE FAMILY PROTEIN-RELATED"/>
    <property type="match status" value="1"/>
</dbReference>
<dbReference type="GO" id="GO:0006281">
    <property type="term" value="P:DNA repair"/>
    <property type="evidence" value="ECO:0007669"/>
    <property type="project" value="UniProtKB-KW"/>
</dbReference>
<protein>
    <recommendedName>
        <fullName evidence="6">DNA repair metallo-beta-lactamase domain-containing protein</fullName>
    </recommendedName>
</protein>
<dbReference type="FunFam" id="3.40.50.12650:FF:000001">
    <property type="entry name" value="DNA cross-link repair 1A"/>
    <property type="match status" value="1"/>
</dbReference>
<evidence type="ECO:0000256" key="5">
    <source>
        <dbReference type="ARBA" id="ARBA00023242"/>
    </source>
</evidence>
<comment type="caution">
    <text evidence="7">The sequence shown here is derived from an EMBL/GenBank/DDBJ whole genome shotgun (WGS) entry which is preliminary data.</text>
</comment>
<dbReference type="SUPFAM" id="SSF56281">
    <property type="entry name" value="Metallo-hydrolase/oxidoreductase"/>
    <property type="match status" value="1"/>
</dbReference>
<keyword evidence="8" id="KW-1185">Reference proteome</keyword>
<keyword evidence="5" id="KW-0539">Nucleus</keyword>
<dbReference type="Pfam" id="PF07522">
    <property type="entry name" value="DRMBL"/>
    <property type="match status" value="1"/>
</dbReference>
<accession>A0ABD3NQB0</accession>
<evidence type="ECO:0000313" key="8">
    <source>
        <dbReference type="Proteomes" id="UP001530315"/>
    </source>
</evidence>
<feature type="domain" description="DNA repair metallo-beta-lactamase" evidence="6">
    <location>
        <begin position="206"/>
        <end position="319"/>
    </location>
</feature>
<dbReference type="InterPro" id="IPR011084">
    <property type="entry name" value="DRMBL"/>
</dbReference>
<keyword evidence="4" id="KW-0234">DNA repair</keyword>
<evidence type="ECO:0000256" key="4">
    <source>
        <dbReference type="ARBA" id="ARBA00023204"/>
    </source>
</evidence>
<dbReference type="PANTHER" id="PTHR23240">
    <property type="entry name" value="DNA CROSS-LINK REPAIR PROTEIN PSO2/SNM1-RELATED"/>
    <property type="match status" value="1"/>
</dbReference>
<dbReference type="AlphaFoldDB" id="A0ABD3NQB0"/>
<dbReference type="CDD" id="cd16273">
    <property type="entry name" value="SNM1A-1C-like_MBL-fold"/>
    <property type="match status" value="1"/>
</dbReference>
<organism evidence="7 8">
    <name type="scientific">Stephanodiscus triporus</name>
    <dbReference type="NCBI Taxonomy" id="2934178"/>
    <lineage>
        <taxon>Eukaryota</taxon>
        <taxon>Sar</taxon>
        <taxon>Stramenopiles</taxon>
        <taxon>Ochrophyta</taxon>
        <taxon>Bacillariophyta</taxon>
        <taxon>Coscinodiscophyceae</taxon>
        <taxon>Thalassiosirophycidae</taxon>
        <taxon>Stephanodiscales</taxon>
        <taxon>Stephanodiscaceae</taxon>
        <taxon>Stephanodiscus</taxon>
    </lineage>
</organism>
<reference evidence="7 8" key="1">
    <citation type="submission" date="2024-10" db="EMBL/GenBank/DDBJ databases">
        <title>Updated reference genomes for cyclostephanoid diatoms.</title>
        <authorList>
            <person name="Roberts W.R."/>
            <person name="Alverson A.J."/>
        </authorList>
    </citation>
    <scope>NUCLEOTIDE SEQUENCE [LARGE SCALE GENOMIC DNA]</scope>
    <source>
        <strain evidence="7 8">AJA276-08</strain>
    </source>
</reference>
<evidence type="ECO:0000256" key="1">
    <source>
        <dbReference type="ARBA" id="ARBA00004123"/>
    </source>
</evidence>